<evidence type="ECO:0000256" key="5">
    <source>
        <dbReference type="HAMAP-Rule" id="MF_03048"/>
    </source>
</evidence>
<keyword evidence="3 5" id="KW-0819">tRNA processing</keyword>
<comment type="PTM">
    <text evidence="5">C-terminal thiocarboxylation occurs in 2 steps, it is first acyl-adenylated (-COAMP) via the hesA/moeB/thiF part of MOCS3, then thiocarboxylated (-COSH) via the rhodanese domain of MOCS3.</text>
</comment>
<dbReference type="SUPFAM" id="SSF54285">
    <property type="entry name" value="MoaD/ThiS"/>
    <property type="match status" value="1"/>
</dbReference>
<comment type="similarity">
    <text evidence="5 6">Belongs to the URM1 family.</text>
</comment>
<keyword evidence="4 5" id="KW-0833">Ubl conjugation pathway</keyword>
<dbReference type="Ensembl" id="ENSGACT00000049513.1">
    <property type="protein sequence ID" value="ENSGACP00000061466.1"/>
    <property type="gene ID" value="ENSGACG00000034887.1"/>
</dbReference>
<dbReference type="CDD" id="cd01764">
    <property type="entry name" value="Ubl_Urm1"/>
    <property type="match status" value="1"/>
</dbReference>
<organism evidence="7 8">
    <name type="scientific">Gasterosteus aculeatus aculeatus</name>
    <name type="common">three-spined stickleback</name>
    <dbReference type="NCBI Taxonomy" id="481459"/>
    <lineage>
        <taxon>Eukaryota</taxon>
        <taxon>Metazoa</taxon>
        <taxon>Chordata</taxon>
        <taxon>Craniata</taxon>
        <taxon>Vertebrata</taxon>
        <taxon>Euteleostomi</taxon>
        <taxon>Actinopterygii</taxon>
        <taxon>Neopterygii</taxon>
        <taxon>Teleostei</taxon>
        <taxon>Neoteleostei</taxon>
        <taxon>Acanthomorphata</taxon>
        <taxon>Eupercaria</taxon>
        <taxon>Perciformes</taxon>
        <taxon>Cottioidei</taxon>
        <taxon>Gasterosteales</taxon>
        <taxon>Gasterosteidae</taxon>
        <taxon>Gasterosteus</taxon>
    </lineage>
</organism>
<feature type="cross-link" description="Glycyl lysine isopeptide (Gly-Lys) (interchain with K-? in acceptor proteins)" evidence="5">
    <location>
        <position position="95"/>
    </location>
</feature>
<dbReference type="InterPro" id="IPR015221">
    <property type="entry name" value="Urm1"/>
</dbReference>
<protein>
    <recommendedName>
        <fullName evidence="5 6">Ubiquitin-related modifier 1</fullName>
    </recommendedName>
</protein>
<dbReference type="GO" id="GO:0005829">
    <property type="term" value="C:cytosol"/>
    <property type="evidence" value="ECO:0007669"/>
    <property type="project" value="UniProtKB-UniRule"/>
</dbReference>
<keyword evidence="8" id="KW-1185">Reference proteome</keyword>
<gene>
    <name evidence="5" type="primary">URM1</name>
</gene>
<proteinExistence type="inferred from homology"/>
<keyword evidence="2 5" id="KW-1017">Isopeptide bond</keyword>
<dbReference type="GeneTree" id="ENSGT00390000005101"/>
<comment type="pathway">
    <text evidence="5 6">tRNA modification; 5-methoxycarbonylmethyl-2-thiouridine-tRNA biosynthesis.</text>
</comment>
<dbReference type="Proteomes" id="UP000007635">
    <property type="component" value="Chromosome XIV"/>
</dbReference>
<evidence type="ECO:0000256" key="3">
    <source>
        <dbReference type="ARBA" id="ARBA00022694"/>
    </source>
</evidence>
<dbReference type="PANTHER" id="PTHR14986">
    <property type="entry name" value="RURM1 PROTEIN"/>
    <property type="match status" value="1"/>
</dbReference>
<reference evidence="7 8" key="1">
    <citation type="journal article" date="2021" name="G3 (Bethesda)">
        <title>Improved contiguity of the threespine stickleback genome using long-read sequencing.</title>
        <authorList>
            <person name="Nath S."/>
            <person name="Shaw D.E."/>
            <person name="White M.A."/>
        </authorList>
    </citation>
    <scope>NUCLEOTIDE SEQUENCE [LARGE SCALE GENOMIC DNA]</scope>
    <source>
        <strain evidence="7 8">Lake Benthic</strain>
    </source>
</reference>
<sequence length="283" mass="31979">MAAPIAIHLEFGGGAELLFNGVKKHHVDLPSQSEPWDVKQLLVWIQRNLLRERPELFVQGDSVRPGILVLINDADWELMDATQDENEMKGLSLIGPQREHGSNTHIWISKDVYFSFDLERGLNIDRVVCFANLRGSWTTNYKTKTTLCLFLLFTGDSKWTRNTQCNVRSSQTAFFSLHHLCTLHPLPHHHILTTHHSIGRRGRTGHHREVGPGSMFGPLEVQRRLPRKTGVFCEAGILDWTGVKGGIRSAGCTGQFPGVSANTCLWCLDVISSHLQFLRDQER</sequence>
<evidence type="ECO:0000256" key="2">
    <source>
        <dbReference type="ARBA" id="ARBA00022499"/>
    </source>
</evidence>
<dbReference type="GO" id="GO:0034227">
    <property type="term" value="P:tRNA thio-modification"/>
    <property type="evidence" value="ECO:0007669"/>
    <property type="project" value="UniProtKB-UniRule"/>
</dbReference>
<evidence type="ECO:0000256" key="4">
    <source>
        <dbReference type="ARBA" id="ARBA00022786"/>
    </source>
</evidence>
<evidence type="ECO:0000256" key="1">
    <source>
        <dbReference type="ARBA" id="ARBA00022490"/>
    </source>
</evidence>
<dbReference type="Pfam" id="PF09138">
    <property type="entry name" value="Urm1"/>
    <property type="match status" value="1"/>
</dbReference>
<comment type="function">
    <text evidence="5">Acts as a sulfur carrier required for 2-thiolation of mcm(5)S(2)U at tRNA wobble positions of cytosolic tRNA(Lys), tRNA(Glu) and tRNA(Gln). Serves as sulfur donor in tRNA 2-thiolation reaction by being thiocarboxylated (-COSH) at its C-terminus by MOCS3. The sulfur is then transferred to tRNA to form 2-thiolation of mcm(5)S(2)U. Also acts as a ubiquitin-like protein (UBL) that is covalently conjugated via an isopeptide bond to lysine residues of target proteins. The thiocarboxylated form serves as substrate for conjugation and oxidative stress specifically induces the formation of UBL-protein conjugates.</text>
</comment>
<dbReference type="HAMAP" id="MF_03048">
    <property type="entry name" value="Urm1"/>
    <property type="match status" value="1"/>
</dbReference>
<evidence type="ECO:0000313" key="8">
    <source>
        <dbReference type="Proteomes" id="UP000007635"/>
    </source>
</evidence>
<accession>A0AAQ4RCL5</accession>
<comment type="subcellular location">
    <subcellularLocation>
        <location evidence="5 6">Cytoplasm</location>
    </subcellularLocation>
</comment>
<dbReference type="GO" id="GO:0002098">
    <property type="term" value="P:tRNA wobble uridine modification"/>
    <property type="evidence" value="ECO:0007669"/>
    <property type="project" value="UniProtKB-UniRule"/>
</dbReference>
<dbReference type="InterPro" id="IPR012675">
    <property type="entry name" value="Beta-grasp_dom_sf"/>
</dbReference>
<dbReference type="GO" id="GO:0032447">
    <property type="term" value="P:protein urmylation"/>
    <property type="evidence" value="ECO:0007669"/>
    <property type="project" value="UniProtKB-UniRule"/>
</dbReference>
<name>A0AAQ4RCL5_GASAC</name>
<evidence type="ECO:0000256" key="6">
    <source>
        <dbReference type="RuleBase" id="RU361182"/>
    </source>
</evidence>
<reference evidence="7" key="2">
    <citation type="submission" date="2025-08" db="UniProtKB">
        <authorList>
            <consortium name="Ensembl"/>
        </authorList>
    </citation>
    <scope>IDENTIFICATION</scope>
</reference>
<reference evidence="7" key="3">
    <citation type="submission" date="2025-09" db="UniProtKB">
        <authorList>
            <consortium name="Ensembl"/>
        </authorList>
    </citation>
    <scope>IDENTIFICATION</scope>
</reference>
<dbReference type="InterPro" id="IPR016155">
    <property type="entry name" value="Mopterin_synth/thiamin_S_b"/>
</dbReference>
<dbReference type="Gene3D" id="3.10.20.30">
    <property type="match status" value="1"/>
</dbReference>
<dbReference type="AlphaFoldDB" id="A0AAQ4RCL5"/>
<keyword evidence="1 5" id="KW-0963">Cytoplasm</keyword>
<evidence type="ECO:0000313" key="7">
    <source>
        <dbReference type="Ensembl" id="ENSGACP00000061466.1"/>
    </source>
</evidence>
<feature type="modified residue" description="1-thioglycine" evidence="5">
    <location>
        <position position="95"/>
    </location>
</feature>